<feature type="signal peptide" evidence="2">
    <location>
        <begin position="1"/>
        <end position="22"/>
    </location>
</feature>
<keyword evidence="4" id="KW-1185">Reference proteome</keyword>
<gene>
    <name evidence="3" type="ORF">Q0590_13365</name>
</gene>
<evidence type="ECO:0000313" key="3">
    <source>
        <dbReference type="EMBL" id="MDO1447253.1"/>
    </source>
</evidence>
<proteinExistence type="predicted"/>
<evidence type="ECO:0000256" key="1">
    <source>
        <dbReference type="SAM" id="MobiDB-lite"/>
    </source>
</evidence>
<accession>A0ABT8R7T6</accession>
<protein>
    <recommendedName>
        <fullName evidence="5">DUF4890 domain-containing protein</fullName>
    </recommendedName>
</protein>
<dbReference type="EMBL" id="JAUKPO010000006">
    <property type="protein sequence ID" value="MDO1447253.1"/>
    <property type="molecule type" value="Genomic_DNA"/>
</dbReference>
<feature type="compositionally biased region" description="Basic and acidic residues" evidence="1">
    <location>
        <begin position="96"/>
        <end position="120"/>
    </location>
</feature>
<evidence type="ECO:0000256" key="2">
    <source>
        <dbReference type="SAM" id="SignalP"/>
    </source>
</evidence>
<keyword evidence="2" id="KW-0732">Signal</keyword>
<feature type="region of interest" description="Disordered" evidence="1">
    <location>
        <begin position="51"/>
        <end position="120"/>
    </location>
</feature>
<feature type="chain" id="PRO_5045762327" description="DUF4890 domain-containing protein" evidence="2">
    <location>
        <begin position="23"/>
        <end position="120"/>
    </location>
</feature>
<reference evidence="3" key="1">
    <citation type="submission" date="2023-07" db="EMBL/GenBank/DDBJ databases">
        <title>The genome sequence of Rhodocytophaga aerolata KACC 12507.</title>
        <authorList>
            <person name="Zhang X."/>
        </authorList>
    </citation>
    <scope>NUCLEOTIDE SEQUENCE</scope>
    <source>
        <strain evidence="3">KACC 12507</strain>
    </source>
</reference>
<name>A0ABT8R7T6_9BACT</name>
<evidence type="ECO:0000313" key="4">
    <source>
        <dbReference type="Proteomes" id="UP001168528"/>
    </source>
</evidence>
<feature type="compositionally biased region" description="Basic and acidic residues" evidence="1">
    <location>
        <begin position="67"/>
        <end position="88"/>
    </location>
</feature>
<comment type="caution">
    <text evidence="3">The sequence shown here is derived from an EMBL/GenBank/DDBJ whole genome shotgun (WGS) entry which is preliminary data.</text>
</comment>
<sequence>MEIKKVLLVGCLSVFSATYGMAQAVKNDYYQPSFTKSYDPAEEDAMSLYVDEEDKPGSFQRDAGLTLRDEKQSKRSSKKLEKAYEKSAKQQKKVNRMQEQKIRKNERAYFREARKENKKA</sequence>
<dbReference type="Proteomes" id="UP001168528">
    <property type="component" value="Unassembled WGS sequence"/>
</dbReference>
<evidence type="ECO:0008006" key="5">
    <source>
        <dbReference type="Google" id="ProtNLM"/>
    </source>
</evidence>
<organism evidence="3 4">
    <name type="scientific">Rhodocytophaga aerolata</name>
    <dbReference type="NCBI Taxonomy" id="455078"/>
    <lineage>
        <taxon>Bacteria</taxon>
        <taxon>Pseudomonadati</taxon>
        <taxon>Bacteroidota</taxon>
        <taxon>Cytophagia</taxon>
        <taxon>Cytophagales</taxon>
        <taxon>Rhodocytophagaceae</taxon>
        <taxon>Rhodocytophaga</taxon>
    </lineage>
</organism>
<dbReference type="RefSeq" id="WP_302038053.1">
    <property type="nucleotide sequence ID" value="NZ_JAUKPO010000006.1"/>
</dbReference>